<dbReference type="InParanoid" id="A0A2N3NJ08"/>
<feature type="domain" description="Peptidase S33 tripeptidyl aminopeptidase-like C-terminal" evidence="3">
    <location>
        <begin position="417"/>
        <end position="512"/>
    </location>
</feature>
<evidence type="ECO:0000313" key="4">
    <source>
        <dbReference type="EMBL" id="PKS12436.1"/>
    </source>
</evidence>
<protein>
    <recommendedName>
        <fullName evidence="3">Peptidase S33 tripeptidyl aminopeptidase-like C-terminal domain-containing protein</fullName>
    </recommendedName>
</protein>
<dbReference type="OrthoDB" id="425534at2759"/>
<proteinExistence type="predicted"/>
<feature type="signal peptide" evidence="2">
    <location>
        <begin position="1"/>
        <end position="19"/>
    </location>
</feature>
<keyword evidence="5" id="KW-1185">Reference proteome</keyword>
<accession>A0A2N3NJ08</accession>
<dbReference type="AlphaFoldDB" id="A0A2N3NJ08"/>
<dbReference type="Pfam" id="PF08386">
    <property type="entry name" value="Abhydrolase_4"/>
    <property type="match status" value="1"/>
</dbReference>
<dbReference type="SUPFAM" id="SSF53474">
    <property type="entry name" value="alpha/beta-Hydrolases"/>
    <property type="match status" value="2"/>
</dbReference>
<feature type="chain" id="PRO_5014742645" description="Peptidase S33 tripeptidyl aminopeptidase-like C-terminal domain-containing protein" evidence="2">
    <location>
        <begin position="20"/>
        <end position="567"/>
    </location>
</feature>
<name>A0A2N3NJ08_9PEZI</name>
<dbReference type="InterPro" id="IPR029058">
    <property type="entry name" value="AB_hydrolase_fold"/>
</dbReference>
<dbReference type="Gene3D" id="3.40.50.1820">
    <property type="entry name" value="alpha/beta hydrolase"/>
    <property type="match status" value="1"/>
</dbReference>
<organism evidence="4 5">
    <name type="scientific">Lomentospora prolificans</name>
    <dbReference type="NCBI Taxonomy" id="41688"/>
    <lineage>
        <taxon>Eukaryota</taxon>
        <taxon>Fungi</taxon>
        <taxon>Dikarya</taxon>
        <taxon>Ascomycota</taxon>
        <taxon>Pezizomycotina</taxon>
        <taxon>Sordariomycetes</taxon>
        <taxon>Hypocreomycetidae</taxon>
        <taxon>Microascales</taxon>
        <taxon>Microascaceae</taxon>
        <taxon>Lomentospora</taxon>
    </lineage>
</organism>
<dbReference type="STRING" id="41688.A0A2N3NJ08"/>
<dbReference type="EMBL" id="NLAX01000003">
    <property type="protein sequence ID" value="PKS12436.1"/>
    <property type="molecule type" value="Genomic_DNA"/>
</dbReference>
<dbReference type="VEuPathDB" id="FungiDB:jhhlp_000642"/>
<keyword evidence="1" id="KW-0812">Transmembrane</keyword>
<reference evidence="4 5" key="1">
    <citation type="journal article" date="2017" name="G3 (Bethesda)">
        <title>First Draft Genome Sequence of the Pathogenic Fungus Lomentospora prolificans (Formerly Scedosporium prolificans).</title>
        <authorList>
            <person name="Luo R."/>
            <person name="Zimin A."/>
            <person name="Workman R."/>
            <person name="Fan Y."/>
            <person name="Pertea G."/>
            <person name="Grossman N."/>
            <person name="Wear M.P."/>
            <person name="Jia B."/>
            <person name="Miller H."/>
            <person name="Casadevall A."/>
            <person name="Timp W."/>
            <person name="Zhang S.X."/>
            <person name="Salzberg S.L."/>
        </authorList>
    </citation>
    <scope>NUCLEOTIDE SEQUENCE [LARGE SCALE GENOMIC DNA]</scope>
    <source>
        <strain evidence="4 5">JHH-5317</strain>
    </source>
</reference>
<dbReference type="Proteomes" id="UP000233524">
    <property type="component" value="Unassembled WGS sequence"/>
</dbReference>
<keyword evidence="1" id="KW-0472">Membrane</keyword>
<keyword evidence="1" id="KW-1133">Transmembrane helix</keyword>
<sequence>MVTLAHALLASLAITLTKATPASSVHHLNTRQTGAIEWKDCELPYNTSTSLLCGTYTVPLDYTEPDNGETLDLQVLRIPASSQPARGSVFFNFGGPGSSGIGEMAVFGSIMQAGTGNTMPFSCYATAEDRALADGSAPVTSNSSAAALETIWDAAQNRSDACVAAQNATGSLIGTAFTARDIMNVVEAIEEDGMLRFWGESRHDPSMLSEDTDRFGIGMSYGSVLGSTLVAMFPDKVDKVLLDAVFNAHEYYRVDIEQVHDADKAFSGFCQQCVDVGSEACPIAGDRTASELEEDIYAALEDLKENPLPIAVEGIEIPVDYSTIKSLIYHGMYSPPTWPSLAATLDVLFSGNATAIAAQLMAGSAVPPVPAPDADAIIGIKCSDKLVRQDTLEEAMPGIEARQALSRIGGDIADFSAIQCARWEMDAKERYQGDFQVKPANPILLISTSADPITPLVSAKNMSAGFEGSVVLEQGGFGLWQHTIVYQASLCTAKATRAYFLDGKLPEPDTVCDVEALPFSGSAGWPEVLQRLAIEPDAGSGAASLGGRAGLWGFAVYAVCALVFFVQ</sequence>
<dbReference type="InterPro" id="IPR013595">
    <property type="entry name" value="Pept_S33_TAP-like_C"/>
</dbReference>
<evidence type="ECO:0000256" key="1">
    <source>
        <dbReference type="SAM" id="Phobius"/>
    </source>
</evidence>
<comment type="caution">
    <text evidence="4">The sequence shown here is derived from an EMBL/GenBank/DDBJ whole genome shotgun (WGS) entry which is preliminary data.</text>
</comment>
<evidence type="ECO:0000313" key="5">
    <source>
        <dbReference type="Proteomes" id="UP000233524"/>
    </source>
</evidence>
<feature type="transmembrane region" description="Helical" evidence="1">
    <location>
        <begin position="549"/>
        <end position="566"/>
    </location>
</feature>
<evidence type="ECO:0000256" key="2">
    <source>
        <dbReference type="SAM" id="SignalP"/>
    </source>
</evidence>
<evidence type="ECO:0000259" key="3">
    <source>
        <dbReference type="Pfam" id="PF08386"/>
    </source>
</evidence>
<gene>
    <name evidence="4" type="ORF">jhhlp_000642</name>
</gene>
<keyword evidence="2" id="KW-0732">Signal</keyword>